<feature type="region of interest" description="Disordered" evidence="1">
    <location>
        <begin position="262"/>
        <end position="284"/>
    </location>
</feature>
<feature type="chain" id="PRO_5015408378" evidence="2">
    <location>
        <begin position="23"/>
        <end position="421"/>
    </location>
</feature>
<dbReference type="RefSeq" id="WP_106756909.1">
    <property type="nucleotide sequence ID" value="NZ_PXWF02000107.1"/>
</dbReference>
<evidence type="ECO:0000313" key="3">
    <source>
        <dbReference type="EMBL" id="PWF49178.1"/>
    </source>
</evidence>
<comment type="caution">
    <text evidence="3">The sequence shown here is derived from an EMBL/GenBank/DDBJ whole genome shotgun (WGS) entry which is preliminary data.</text>
</comment>
<protein>
    <submittedName>
        <fullName evidence="3">Uncharacterized protein</fullName>
    </submittedName>
</protein>
<gene>
    <name evidence="3" type="ORF">C7C56_007955</name>
</gene>
<accession>A0A2U2HNT8</accession>
<evidence type="ECO:0000313" key="4">
    <source>
        <dbReference type="Proteomes" id="UP000241421"/>
    </source>
</evidence>
<reference evidence="3 4" key="1">
    <citation type="submission" date="2018-04" db="EMBL/GenBank/DDBJ databases">
        <title>Massilia violaceinigra sp. nov., a novel purple-pigmented bacterium isolated from Tianshan glacier, Xinjiang, China.</title>
        <authorList>
            <person name="Wang H."/>
        </authorList>
    </citation>
    <scope>NUCLEOTIDE SEQUENCE [LARGE SCALE GENOMIC DNA]</scope>
    <source>
        <strain evidence="3 4">B448-2</strain>
    </source>
</reference>
<dbReference type="Proteomes" id="UP000241421">
    <property type="component" value="Unassembled WGS sequence"/>
</dbReference>
<keyword evidence="2" id="KW-0732">Signal</keyword>
<evidence type="ECO:0000256" key="1">
    <source>
        <dbReference type="SAM" id="MobiDB-lite"/>
    </source>
</evidence>
<organism evidence="3 4">
    <name type="scientific">Massilia glaciei</name>
    <dbReference type="NCBI Taxonomy" id="1524097"/>
    <lineage>
        <taxon>Bacteria</taxon>
        <taxon>Pseudomonadati</taxon>
        <taxon>Pseudomonadota</taxon>
        <taxon>Betaproteobacteria</taxon>
        <taxon>Burkholderiales</taxon>
        <taxon>Oxalobacteraceae</taxon>
        <taxon>Telluria group</taxon>
        <taxon>Massilia</taxon>
    </lineage>
</organism>
<evidence type="ECO:0000256" key="2">
    <source>
        <dbReference type="SAM" id="SignalP"/>
    </source>
</evidence>
<dbReference type="EMBL" id="PXWF02000107">
    <property type="protein sequence ID" value="PWF49178.1"/>
    <property type="molecule type" value="Genomic_DNA"/>
</dbReference>
<feature type="signal peptide" evidence="2">
    <location>
        <begin position="1"/>
        <end position="22"/>
    </location>
</feature>
<name>A0A2U2HNT8_9BURK</name>
<keyword evidence="4" id="KW-1185">Reference proteome</keyword>
<dbReference type="OrthoDB" id="8892354at2"/>
<sequence length="421" mass="44338">MRAFFLFQSLTLAAFFSVAAQAADPVNAASPGGKGSLRPMGLQETCFKSGSRAVPVVCGRVQVNWKLWTLMGEPIGDYVLGWSPTKVRVADAEGGGSQSYTVENLPKAVGKAVQRMELYVEAVAFVEKAPTSRNDTAVVLAFNTGVAAKPGETSMNVPEGYNWEKFLHGGMSNKGIGLGLAGWCVAEGRQQLNAKDAKAVMRAGVKLDGLQVCPSSTVDVAPVENALAKLCESNTGATPHYCSRKKEAKEIDAIDAAFAKLEDRRPGGTTGAGKKAGSSDPMEAAFEAAETERKAREDARLKAAAELRERLAAAERLALVRKSALDFCNAAKATEDSCAARTCGSKPSAKICTDSREDPTPPCGGGPNTSCIAFPKYTCYANAPNPKRPEWESCAATAAQACATSGKPIVSVDQCVADRTR</sequence>
<dbReference type="AlphaFoldDB" id="A0A2U2HNT8"/>
<proteinExistence type="predicted"/>